<dbReference type="AlphaFoldDB" id="A0AAD5QYM4"/>
<dbReference type="EMBL" id="JAHQIW010005521">
    <property type="protein sequence ID" value="KAJ1366295.1"/>
    <property type="molecule type" value="Genomic_DNA"/>
</dbReference>
<organism evidence="2 3">
    <name type="scientific">Parelaphostrongylus tenuis</name>
    <name type="common">Meningeal worm</name>
    <dbReference type="NCBI Taxonomy" id="148309"/>
    <lineage>
        <taxon>Eukaryota</taxon>
        <taxon>Metazoa</taxon>
        <taxon>Ecdysozoa</taxon>
        <taxon>Nematoda</taxon>
        <taxon>Chromadorea</taxon>
        <taxon>Rhabditida</taxon>
        <taxon>Rhabditina</taxon>
        <taxon>Rhabditomorpha</taxon>
        <taxon>Strongyloidea</taxon>
        <taxon>Metastrongylidae</taxon>
        <taxon>Parelaphostrongylus</taxon>
    </lineage>
</organism>
<evidence type="ECO:0000313" key="3">
    <source>
        <dbReference type="Proteomes" id="UP001196413"/>
    </source>
</evidence>
<feature type="transmembrane region" description="Helical" evidence="1">
    <location>
        <begin position="40"/>
        <end position="58"/>
    </location>
</feature>
<accession>A0AAD5QYM4</accession>
<protein>
    <submittedName>
        <fullName evidence="2">Uncharacterized protein</fullName>
    </submittedName>
</protein>
<comment type="caution">
    <text evidence="2">The sequence shown here is derived from an EMBL/GenBank/DDBJ whole genome shotgun (WGS) entry which is preliminary data.</text>
</comment>
<proteinExistence type="predicted"/>
<name>A0AAD5QYM4_PARTN</name>
<reference evidence="2" key="1">
    <citation type="submission" date="2021-06" db="EMBL/GenBank/DDBJ databases">
        <title>Parelaphostrongylus tenuis whole genome reference sequence.</title>
        <authorList>
            <person name="Garwood T.J."/>
            <person name="Larsen P.A."/>
            <person name="Fountain-Jones N.M."/>
            <person name="Garbe J.R."/>
            <person name="Macchietto M.G."/>
            <person name="Kania S.A."/>
            <person name="Gerhold R.W."/>
            <person name="Richards J.E."/>
            <person name="Wolf T.M."/>
        </authorList>
    </citation>
    <scope>NUCLEOTIDE SEQUENCE</scope>
    <source>
        <strain evidence="2">MNPRO001-30</strain>
        <tissue evidence="2">Meninges</tissue>
    </source>
</reference>
<evidence type="ECO:0000313" key="2">
    <source>
        <dbReference type="EMBL" id="KAJ1366295.1"/>
    </source>
</evidence>
<dbReference type="Proteomes" id="UP001196413">
    <property type="component" value="Unassembled WGS sequence"/>
</dbReference>
<sequence length="70" mass="7965">MLSTIAFLEEVRFKVPSLVAGLSQRLISAVKFKHVFRSTYLLFVTDICLLFNQLVVIAQGHFIKVRQLVA</sequence>
<keyword evidence="1" id="KW-0472">Membrane</keyword>
<gene>
    <name evidence="2" type="ORF">KIN20_026925</name>
</gene>
<evidence type="ECO:0000256" key="1">
    <source>
        <dbReference type="SAM" id="Phobius"/>
    </source>
</evidence>
<keyword evidence="1" id="KW-1133">Transmembrane helix</keyword>
<keyword evidence="3" id="KW-1185">Reference proteome</keyword>
<keyword evidence="1" id="KW-0812">Transmembrane</keyword>